<accession>A0A3N4JJ13</accession>
<evidence type="ECO:0000313" key="1">
    <source>
        <dbReference type="EMBL" id="RPA98249.1"/>
    </source>
</evidence>
<gene>
    <name evidence="1" type="ORF">L873DRAFT_1808494</name>
</gene>
<organism evidence="1 2">
    <name type="scientific">Choiromyces venosus 120613-1</name>
    <dbReference type="NCBI Taxonomy" id="1336337"/>
    <lineage>
        <taxon>Eukaryota</taxon>
        <taxon>Fungi</taxon>
        <taxon>Dikarya</taxon>
        <taxon>Ascomycota</taxon>
        <taxon>Pezizomycotina</taxon>
        <taxon>Pezizomycetes</taxon>
        <taxon>Pezizales</taxon>
        <taxon>Tuberaceae</taxon>
        <taxon>Choiromyces</taxon>
    </lineage>
</organism>
<reference evidence="1 2" key="1">
    <citation type="journal article" date="2018" name="Nat. Ecol. Evol.">
        <title>Pezizomycetes genomes reveal the molecular basis of ectomycorrhizal truffle lifestyle.</title>
        <authorList>
            <person name="Murat C."/>
            <person name="Payen T."/>
            <person name="Noel B."/>
            <person name="Kuo A."/>
            <person name="Morin E."/>
            <person name="Chen J."/>
            <person name="Kohler A."/>
            <person name="Krizsan K."/>
            <person name="Balestrini R."/>
            <person name="Da Silva C."/>
            <person name="Montanini B."/>
            <person name="Hainaut M."/>
            <person name="Levati E."/>
            <person name="Barry K.W."/>
            <person name="Belfiori B."/>
            <person name="Cichocki N."/>
            <person name="Clum A."/>
            <person name="Dockter R.B."/>
            <person name="Fauchery L."/>
            <person name="Guy J."/>
            <person name="Iotti M."/>
            <person name="Le Tacon F."/>
            <person name="Lindquist E.A."/>
            <person name="Lipzen A."/>
            <person name="Malagnac F."/>
            <person name="Mello A."/>
            <person name="Molinier V."/>
            <person name="Miyauchi S."/>
            <person name="Poulain J."/>
            <person name="Riccioni C."/>
            <person name="Rubini A."/>
            <person name="Sitrit Y."/>
            <person name="Splivallo R."/>
            <person name="Traeger S."/>
            <person name="Wang M."/>
            <person name="Zifcakova L."/>
            <person name="Wipf D."/>
            <person name="Zambonelli A."/>
            <person name="Paolocci F."/>
            <person name="Nowrousian M."/>
            <person name="Ottonello S."/>
            <person name="Baldrian P."/>
            <person name="Spatafora J.W."/>
            <person name="Henrissat B."/>
            <person name="Nagy L.G."/>
            <person name="Aury J.M."/>
            <person name="Wincker P."/>
            <person name="Grigoriev I.V."/>
            <person name="Bonfante P."/>
            <person name="Martin F.M."/>
        </authorList>
    </citation>
    <scope>NUCLEOTIDE SEQUENCE [LARGE SCALE GENOMIC DNA]</scope>
    <source>
        <strain evidence="1 2">120613-1</strain>
    </source>
</reference>
<dbReference type="EMBL" id="ML120397">
    <property type="protein sequence ID" value="RPA98249.1"/>
    <property type="molecule type" value="Genomic_DNA"/>
</dbReference>
<dbReference type="Proteomes" id="UP000276215">
    <property type="component" value="Unassembled WGS sequence"/>
</dbReference>
<sequence length="85" mass="9529">MCFMNSRVQHAVKVAFPAIESYLHSVAPTKEVLSVERLVDDANEVDNKFQGHGTLIVGELFIYNSTRLLSDLCISSLFTIEELVK</sequence>
<dbReference type="AlphaFoldDB" id="A0A3N4JJ13"/>
<protein>
    <submittedName>
        <fullName evidence="1">Uncharacterized protein</fullName>
    </submittedName>
</protein>
<evidence type="ECO:0000313" key="2">
    <source>
        <dbReference type="Proteomes" id="UP000276215"/>
    </source>
</evidence>
<keyword evidence="2" id="KW-1185">Reference proteome</keyword>
<proteinExistence type="predicted"/>
<name>A0A3N4JJ13_9PEZI</name>